<protein>
    <recommendedName>
        <fullName evidence="1">DUF3074 domain-containing protein</fullName>
    </recommendedName>
</protein>
<reference evidence="2" key="2">
    <citation type="submission" date="2021-01" db="EMBL/GenBank/DDBJ databases">
        <authorList>
            <person name="Schikora-Tamarit M.A."/>
        </authorList>
    </citation>
    <scope>NUCLEOTIDE SEQUENCE</scope>
    <source>
        <strain evidence="2">CBS2887</strain>
    </source>
</reference>
<dbReference type="PANTHER" id="PTHR40370:SF1">
    <property type="entry name" value="DUF3074 DOMAIN-CONTAINING PROTEIN"/>
    <property type="match status" value="1"/>
</dbReference>
<proteinExistence type="predicted"/>
<comment type="caution">
    <text evidence="2">The sequence shown here is derived from an EMBL/GenBank/DDBJ whole genome shotgun (WGS) entry which is preliminary data.</text>
</comment>
<dbReference type="EMBL" id="JAEUBG010002512">
    <property type="protein sequence ID" value="KAH3684425.1"/>
    <property type="molecule type" value="Genomic_DNA"/>
</dbReference>
<dbReference type="OrthoDB" id="6423603at2759"/>
<dbReference type="SUPFAM" id="SSF55961">
    <property type="entry name" value="Bet v1-like"/>
    <property type="match status" value="1"/>
</dbReference>
<dbReference type="InterPro" id="IPR024500">
    <property type="entry name" value="DUF3074"/>
</dbReference>
<dbReference type="Pfam" id="PF11274">
    <property type="entry name" value="DUF3074"/>
    <property type="match status" value="1"/>
</dbReference>
<gene>
    <name evidence="2" type="ORF">WICPIJ_004611</name>
</gene>
<accession>A0A9P8TMR6</accession>
<feature type="domain" description="DUF3074" evidence="1">
    <location>
        <begin position="70"/>
        <end position="252"/>
    </location>
</feature>
<dbReference type="PANTHER" id="PTHR40370">
    <property type="entry name" value="EXPRESSED PROTEIN"/>
    <property type="match status" value="1"/>
</dbReference>
<organism evidence="2 3">
    <name type="scientific">Wickerhamomyces pijperi</name>
    <name type="common">Yeast</name>
    <name type="synonym">Pichia pijperi</name>
    <dbReference type="NCBI Taxonomy" id="599730"/>
    <lineage>
        <taxon>Eukaryota</taxon>
        <taxon>Fungi</taxon>
        <taxon>Dikarya</taxon>
        <taxon>Ascomycota</taxon>
        <taxon>Saccharomycotina</taxon>
        <taxon>Saccharomycetes</taxon>
        <taxon>Phaffomycetales</taxon>
        <taxon>Wickerhamomycetaceae</taxon>
        <taxon>Wickerhamomyces</taxon>
    </lineage>
</organism>
<dbReference type="AlphaFoldDB" id="A0A9P8TMR6"/>
<dbReference type="Proteomes" id="UP000774326">
    <property type="component" value="Unassembled WGS sequence"/>
</dbReference>
<name>A0A9P8TMR6_WICPI</name>
<keyword evidence="3" id="KW-1185">Reference proteome</keyword>
<reference evidence="2" key="1">
    <citation type="journal article" date="2021" name="Open Biol.">
        <title>Shared evolutionary footprints suggest mitochondrial oxidative damage underlies multiple complex I losses in fungi.</title>
        <authorList>
            <person name="Schikora-Tamarit M.A."/>
            <person name="Marcet-Houben M."/>
            <person name="Nosek J."/>
            <person name="Gabaldon T."/>
        </authorList>
    </citation>
    <scope>NUCLEOTIDE SEQUENCE</scope>
    <source>
        <strain evidence="2">CBS2887</strain>
    </source>
</reference>
<evidence type="ECO:0000313" key="3">
    <source>
        <dbReference type="Proteomes" id="UP000774326"/>
    </source>
</evidence>
<evidence type="ECO:0000259" key="1">
    <source>
        <dbReference type="Pfam" id="PF11274"/>
    </source>
</evidence>
<evidence type="ECO:0000313" key="2">
    <source>
        <dbReference type="EMBL" id="KAH3684425.1"/>
    </source>
</evidence>
<sequence>MPFQFDTKENTLLSIPKDTLQFVKEANDLIESVTTKQWSKNKTYSYTLQNGQKEQVTTYYQTNKQTKEYWLSRVSTHSLDRYKFEDFAKFIGGVEPKTGKVESIYKHTEYETEYIHVLSKWGAIPLDSYPEYQQLESTEHLQKWGSIYAEYELGAPLTTRQFNEFILVVEPGYFSEDTLFVIQLVSNKPLENSHVKGVYCSIERVRLDKAGNCVEWIMATSSDSGGSVPKWLQNSMISKSVAGDVPSFLNWLNKK</sequence>